<dbReference type="InterPro" id="IPR036259">
    <property type="entry name" value="MFS_trans_sf"/>
</dbReference>
<feature type="transmembrane region" description="Helical" evidence="3">
    <location>
        <begin position="20"/>
        <end position="42"/>
    </location>
</feature>
<keyword evidence="2" id="KW-0997">Cell inner membrane</keyword>
<comment type="caution">
    <text evidence="4">The sequence shown here is derived from an EMBL/GenBank/DDBJ whole genome shotgun (WGS) entry which is preliminary data.</text>
</comment>
<keyword evidence="3" id="KW-0472">Membrane</keyword>
<dbReference type="EMBL" id="AAGVVM010000029">
    <property type="protein sequence ID" value="EBS5459112.1"/>
    <property type="molecule type" value="Genomic_DNA"/>
</dbReference>
<keyword evidence="2" id="KW-1003">Cell membrane</keyword>
<evidence type="ECO:0000313" key="4">
    <source>
        <dbReference type="EMBL" id="EBS5459112.1"/>
    </source>
</evidence>
<protein>
    <recommendedName>
        <fullName evidence="5">MFS transporter</fullName>
    </recommendedName>
</protein>
<evidence type="ECO:0008006" key="5">
    <source>
        <dbReference type="Google" id="ProtNLM"/>
    </source>
</evidence>
<evidence type="ECO:0000256" key="3">
    <source>
        <dbReference type="SAM" id="Phobius"/>
    </source>
</evidence>
<keyword evidence="3" id="KW-1133">Transmembrane helix</keyword>
<organism evidence="4">
    <name type="scientific">Salmonella enteritidis</name>
    <dbReference type="NCBI Taxonomy" id="149539"/>
    <lineage>
        <taxon>Bacteria</taxon>
        <taxon>Pseudomonadati</taxon>
        <taxon>Pseudomonadota</taxon>
        <taxon>Gammaproteobacteria</taxon>
        <taxon>Enterobacterales</taxon>
        <taxon>Enterobacteriaceae</taxon>
        <taxon>Salmonella</taxon>
    </lineage>
</organism>
<keyword evidence="3" id="KW-0812">Transmembrane</keyword>
<dbReference type="GO" id="GO:0005886">
    <property type="term" value="C:plasma membrane"/>
    <property type="evidence" value="ECO:0007669"/>
    <property type="project" value="UniProtKB-SubCell"/>
</dbReference>
<name>A0A5V0B9I4_SALEN</name>
<gene>
    <name evidence="4" type="ORF">DUU06_15685</name>
</gene>
<comment type="subcellular location">
    <subcellularLocation>
        <location evidence="1">Cell inner membrane</location>
        <topology evidence="1">Multi-pass membrane protein</topology>
    </subcellularLocation>
</comment>
<feature type="transmembrane region" description="Helical" evidence="3">
    <location>
        <begin position="84"/>
        <end position="106"/>
    </location>
</feature>
<evidence type="ECO:0000256" key="2">
    <source>
        <dbReference type="ARBA" id="ARBA00022519"/>
    </source>
</evidence>
<proteinExistence type="predicted"/>
<dbReference type="SUPFAM" id="SSF103473">
    <property type="entry name" value="MFS general substrate transporter"/>
    <property type="match status" value="1"/>
</dbReference>
<sequence length="121" mass="13413">MINSLFPISFKKSQLFCVSLALYELLTYIGSDAIMPGMLTVVTDMQANASYVPWSLNAYMFGGVAFQWLLGLLVGSFWLTFITWGMMFITIAVLAVLAPFLIINLLSDKKNNSVIAESDNL</sequence>
<evidence type="ECO:0000256" key="1">
    <source>
        <dbReference type="ARBA" id="ARBA00004429"/>
    </source>
</evidence>
<dbReference type="AlphaFoldDB" id="A0A5V0B9I4"/>
<reference evidence="4" key="1">
    <citation type="submission" date="2018-07" db="EMBL/GenBank/DDBJ databases">
        <authorList>
            <person name="Ashton P.M."/>
            <person name="Dallman T."/>
            <person name="Nair S."/>
            <person name="De Pinna E."/>
            <person name="Peters T."/>
            <person name="Grant K."/>
        </authorList>
    </citation>
    <scope>NUCLEOTIDE SEQUENCE</scope>
    <source>
        <strain evidence="4">245081</strain>
    </source>
</reference>
<feature type="transmembrane region" description="Helical" evidence="3">
    <location>
        <begin position="54"/>
        <end position="78"/>
    </location>
</feature>
<accession>A0A5V0B9I4</accession>